<dbReference type="Proteomes" id="UP001230188">
    <property type="component" value="Unassembled WGS sequence"/>
</dbReference>
<dbReference type="InterPro" id="IPR039859">
    <property type="entry name" value="PFA4/ZDH16/20/ERF2-like"/>
</dbReference>
<evidence type="ECO:0000256" key="6">
    <source>
        <dbReference type="ARBA" id="ARBA00023315"/>
    </source>
</evidence>
<protein>
    <recommendedName>
        <fullName evidence="8">Palmitoyltransferase</fullName>
        <ecNumber evidence="8">2.3.1.225</ecNumber>
    </recommendedName>
</protein>
<evidence type="ECO:0000256" key="4">
    <source>
        <dbReference type="ARBA" id="ARBA00022989"/>
    </source>
</evidence>
<feature type="domain" description="Palmitoyltransferase DHHC" evidence="10">
    <location>
        <begin position="148"/>
        <end position="225"/>
    </location>
</feature>
<evidence type="ECO:0000256" key="7">
    <source>
        <dbReference type="ARBA" id="ARBA00038298"/>
    </source>
</evidence>
<dbReference type="GO" id="GO:0005783">
    <property type="term" value="C:endoplasmic reticulum"/>
    <property type="evidence" value="ECO:0007669"/>
    <property type="project" value="TreeGrafter"/>
</dbReference>
<gene>
    <name evidence="11" type="ORF">CTAYLR_000110</name>
</gene>
<evidence type="ECO:0000256" key="5">
    <source>
        <dbReference type="ARBA" id="ARBA00023136"/>
    </source>
</evidence>
<dbReference type="Pfam" id="PF01529">
    <property type="entry name" value="DHHC"/>
    <property type="match status" value="1"/>
</dbReference>
<evidence type="ECO:0000313" key="12">
    <source>
        <dbReference type="Proteomes" id="UP001230188"/>
    </source>
</evidence>
<accession>A0AAD7XND9</accession>
<name>A0AAD7XND9_9STRA</name>
<evidence type="ECO:0000256" key="9">
    <source>
        <dbReference type="SAM" id="MobiDB-lite"/>
    </source>
</evidence>
<organism evidence="11 12">
    <name type="scientific">Chrysophaeum taylorii</name>
    <dbReference type="NCBI Taxonomy" id="2483200"/>
    <lineage>
        <taxon>Eukaryota</taxon>
        <taxon>Sar</taxon>
        <taxon>Stramenopiles</taxon>
        <taxon>Ochrophyta</taxon>
        <taxon>Pelagophyceae</taxon>
        <taxon>Pelagomonadales</taxon>
        <taxon>Pelagomonadaceae</taxon>
        <taxon>Chrysophaeum</taxon>
    </lineage>
</organism>
<comment type="subcellular location">
    <subcellularLocation>
        <location evidence="1">Membrane</location>
        <topology evidence="1">Multi-pass membrane protein</topology>
    </subcellularLocation>
</comment>
<comment type="caution">
    <text evidence="11">The sequence shown here is derived from an EMBL/GenBank/DDBJ whole genome shotgun (WGS) entry which is preliminary data.</text>
</comment>
<comment type="domain">
    <text evidence="8">The DHHC domain is required for palmitoyltransferase activity.</text>
</comment>
<dbReference type="EC" id="2.3.1.225" evidence="8"/>
<keyword evidence="12" id="KW-1185">Reference proteome</keyword>
<feature type="transmembrane region" description="Helical" evidence="8">
    <location>
        <begin position="50"/>
        <end position="69"/>
    </location>
</feature>
<dbReference type="PANTHER" id="PTHR22883:SF23">
    <property type="entry name" value="PALMITOYLTRANSFERASE ZDHHC6"/>
    <property type="match status" value="1"/>
</dbReference>
<evidence type="ECO:0000259" key="10">
    <source>
        <dbReference type="Pfam" id="PF01529"/>
    </source>
</evidence>
<reference evidence="11" key="1">
    <citation type="submission" date="2023-01" db="EMBL/GenBank/DDBJ databases">
        <title>Metagenome sequencing of chrysophaentin producing Chrysophaeum taylorii.</title>
        <authorList>
            <person name="Davison J."/>
            <person name="Bewley C."/>
        </authorList>
    </citation>
    <scope>NUCLEOTIDE SEQUENCE</scope>
    <source>
        <strain evidence="11">NIES-1699</strain>
    </source>
</reference>
<dbReference type="InterPro" id="IPR001594">
    <property type="entry name" value="Palmitoyltrfase_DHHC"/>
</dbReference>
<keyword evidence="4 8" id="KW-1133">Transmembrane helix</keyword>
<feature type="transmembrane region" description="Helical" evidence="8">
    <location>
        <begin position="200"/>
        <end position="224"/>
    </location>
</feature>
<feature type="compositionally biased region" description="Polar residues" evidence="9">
    <location>
        <begin position="1"/>
        <end position="15"/>
    </location>
</feature>
<dbReference type="GO" id="GO:0006612">
    <property type="term" value="P:protein targeting to membrane"/>
    <property type="evidence" value="ECO:0007669"/>
    <property type="project" value="TreeGrafter"/>
</dbReference>
<dbReference type="GO" id="GO:0016020">
    <property type="term" value="C:membrane"/>
    <property type="evidence" value="ECO:0007669"/>
    <property type="project" value="UniProtKB-SubCell"/>
</dbReference>
<sequence>MRDSLETSSSPTLEATSPMPGGRFQAVANLELPPLPEPDYERKWNESKHGVLNVLFIITIILVLTNFVVLNQRVGTLPVVARWVCFLSIHAMAFLALLCLERVLRADPGVVERSDESCLPIPDSVRERLIERRSLDDLRNLYLDDETRGSYCVRCCVWRPPKRRSHHCSTCQRCVVDFDHHCGFYGRCIAGTWRTGNMPYFFALILLAWASVLVVLVFFVYALVHGPS</sequence>
<evidence type="ECO:0000256" key="8">
    <source>
        <dbReference type="RuleBase" id="RU079119"/>
    </source>
</evidence>
<proteinExistence type="inferred from homology"/>
<evidence type="ECO:0000256" key="2">
    <source>
        <dbReference type="ARBA" id="ARBA00022679"/>
    </source>
</evidence>
<keyword evidence="3 8" id="KW-0812">Transmembrane</keyword>
<dbReference type="GO" id="GO:0019706">
    <property type="term" value="F:protein-cysteine S-palmitoyltransferase activity"/>
    <property type="evidence" value="ECO:0007669"/>
    <property type="project" value="UniProtKB-EC"/>
</dbReference>
<keyword evidence="5 8" id="KW-0472">Membrane</keyword>
<evidence type="ECO:0000256" key="1">
    <source>
        <dbReference type="ARBA" id="ARBA00004141"/>
    </source>
</evidence>
<comment type="similarity">
    <text evidence="7">Belongs to the DHHC palmitoyltransferase family. PFA5 subfamily.</text>
</comment>
<dbReference type="AlphaFoldDB" id="A0AAD7XND9"/>
<evidence type="ECO:0000256" key="3">
    <source>
        <dbReference type="ARBA" id="ARBA00022692"/>
    </source>
</evidence>
<dbReference type="EMBL" id="JAQMWT010000314">
    <property type="protein sequence ID" value="KAJ8605545.1"/>
    <property type="molecule type" value="Genomic_DNA"/>
</dbReference>
<feature type="region of interest" description="Disordered" evidence="9">
    <location>
        <begin position="1"/>
        <end position="22"/>
    </location>
</feature>
<feature type="transmembrane region" description="Helical" evidence="8">
    <location>
        <begin position="81"/>
        <end position="100"/>
    </location>
</feature>
<comment type="catalytic activity">
    <reaction evidence="8">
        <text>L-cysteinyl-[protein] + hexadecanoyl-CoA = S-hexadecanoyl-L-cysteinyl-[protein] + CoA</text>
        <dbReference type="Rhea" id="RHEA:36683"/>
        <dbReference type="Rhea" id="RHEA-COMP:10131"/>
        <dbReference type="Rhea" id="RHEA-COMP:11032"/>
        <dbReference type="ChEBI" id="CHEBI:29950"/>
        <dbReference type="ChEBI" id="CHEBI:57287"/>
        <dbReference type="ChEBI" id="CHEBI:57379"/>
        <dbReference type="ChEBI" id="CHEBI:74151"/>
        <dbReference type="EC" id="2.3.1.225"/>
    </reaction>
</comment>
<dbReference type="GO" id="GO:0005794">
    <property type="term" value="C:Golgi apparatus"/>
    <property type="evidence" value="ECO:0007669"/>
    <property type="project" value="TreeGrafter"/>
</dbReference>
<dbReference type="PANTHER" id="PTHR22883">
    <property type="entry name" value="ZINC FINGER DHHC DOMAIN CONTAINING PROTEIN"/>
    <property type="match status" value="1"/>
</dbReference>
<dbReference type="PROSITE" id="PS50216">
    <property type="entry name" value="DHHC"/>
    <property type="match status" value="1"/>
</dbReference>
<evidence type="ECO:0000313" key="11">
    <source>
        <dbReference type="EMBL" id="KAJ8605545.1"/>
    </source>
</evidence>
<keyword evidence="6 8" id="KW-0012">Acyltransferase</keyword>
<keyword evidence="2 8" id="KW-0808">Transferase</keyword>